<sequence length="113" mass="11373">MVDVAVADSLLVPDALGLADSLALAVDVGVADPDGEAVGDGDGEALLDESPVPEGMSAAAVVAQAVAASTAAMVEQARRTRPVGEFMNALDQPSCHTRNGRQAFLTGSLPTEL</sequence>
<dbReference type="AlphaFoldDB" id="A0A6J7NL97"/>
<organism evidence="1">
    <name type="scientific">freshwater metagenome</name>
    <dbReference type="NCBI Taxonomy" id="449393"/>
    <lineage>
        <taxon>unclassified sequences</taxon>
        <taxon>metagenomes</taxon>
        <taxon>ecological metagenomes</taxon>
    </lineage>
</organism>
<protein>
    <submittedName>
        <fullName evidence="1">Unannotated protein</fullName>
    </submittedName>
</protein>
<evidence type="ECO:0000313" key="1">
    <source>
        <dbReference type="EMBL" id="CAB4991393.1"/>
    </source>
</evidence>
<proteinExistence type="predicted"/>
<name>A0A6J7NL97_9ZZZZ</name>
<accession>A0A6J7NL97</accession>
<dbReference type="EMBL" id="CAFBOM010000165">
    <property type="protein sequence ID" value="CAB4991393.1"/>
    <property type="molecule type" value="Genomic_DNA"/>
</dbReference>
<gene>
    <name evidence="1" type="ORF">UFOPK3957_01024</name>
</gene>
<reference evidence="1" key="1">
    <citation type="submission" date="2020-05" db="EMBL/GenBank/DDBJ databases">
        <authorList>
            <person name="Chiriac C."/>
            <person name="Salcher M."/>
            <person name="Ghai R."/>
            <person name="Kavagutti S V."/>
        </authorList>
    </citation>
    <scope>NUCLEOTIDE SEQUENCE</scope>
</reference>